<protein>
    <submittedName>
        <fullName evidence="1">Uncharacterized protein</fullName>
    </submittedName>
</protein>
<gene>
    <name evidence="1" type="ORF">LRA02_15660</name>
</gene>
<dbReference type="AlphaFoldDB" id="A0A512PNB4"/>
<dbReference type="InterPro" id="IPR009241">
    <property type="entry name" value="HigB-like"/>
</dbReference>
<dbReference type="OrthoDB" id="573082at2"/>
<dbReference type="RefSeq" id="WP_082622189.1">
    <property type="nucleotide sequence ID" value="NZ_BKAM01000029.1"/>
</dbReference>
<proteinExistence type="predicted"/>
<organism evidence="1 2">
    <name type="scientific">Lentilactobacillus rapi</name>
    <dbReference type="NCBI Taxonomy" id="481723"/>
    <lineage>
        <taxon>Bacteria</taxon>
        <taxon>Bacillati</taxon>
        <taxon>Bacillota</taxon>
        <taxon>Bacilli</taxon>
        <taxon>Lactobacillales</taxon>
        <taxon>Lactobacillaceae</taxon>
        <taxon>Lentilactobacillus</taxon>
    </lineage>
</organism>
<name>A0A512PNB4_9LACO</name>
<accession>A0A512PNB4</accession>
<sequence length="66" mass="7978">MIKKIEPGLFEIRVSLSHGISRSIYFKEIGDRYIITNSFIKKSQKTLLIEIRKARSRRRNYHDRNR</sequence>
<dbReference type="Pfam" id="PF05973">
    <property type="entry name" value="Gp49"/>
    <property type="match status" value="1"/>
</dbReference>
<dbReference type="Proteomes" id="UP000321569">
    <property type="component" value="Unassembled WGS sequence"/>
</dbReference>
<reference evidence="1 2" key="1">
    <citation type="submission" date="2019-07" db="EMBL/GenBank/DDBJ databases">
        <title>Whole genome shotgun sequence of Lactobacillus rapi NBRC 109618.</title>
        <authorList>
            <person name="Hosoyama A."/>
            <person name="Uohara A."/>
            <person name="Ohji S."/>
            <person name="Ichikawa N."/>
        </authorList>
    </citation>
    <scope>NUCLEOTIDE SEQUENCE [LARGE SCALE GENOMIC DNA]</scope>
    <source>
        <strain evidence="1 2">NBRC 109618</strain>
    </source>
</reference>
<dbReference type="EMBL" id="BKAM01000029">
    <property type="protein sequence ID" value="GEP72698.1"/>
    <property type="molecule type" value="Genomic_DNA"/>
</dbReference>
<evidence type="ECO:0000313" key="1">
    <source>
        <dbReference type="EMBL" id="GEP72698.1"/>
    </source>
</evidence>
<evidence type="ECO:0000313" key="2">
    <source>
        <dbReference type="Proteomes" id="UP000321569"/>
    </source>
</evidence>
<comment type="caution">
    <text evidence="1">The sequence shown here is derived from an EMBL/GenBank/DDBJ whole genome shotgun (WGS) entry which is preliminary data.</text>
</comment>